<dbReference type="Gene3D" id="2.160.20.80">
    <property type="entry name" value="E3 ubiquitin-protein ligase SopA"/>
    <property type="match status" value="1"/>
</dbReference>
<dbReference type="PANTHER" id="PTHR14136:SF17">
    <property type="entry name" value="BTB_POZ DOMAIN-CONTAINING PROTEIN KCTD9"/>
    <property type="match status" value="1"/>
</dbReference>
<evidence type="ECO:0000256" key="1">
    <source>
        <dbReference type="SAM" id="MobiDB-lite"/>
    </source>
</evidence>
<feature type="transmembrane region" description="Helical" evidence="2">
    <location>
        <begin position="5"/>
        <end position="25"/>
    </location>
</feature>
<accession>A0A1C2EEI5</accession>
<dbReference type="InterPro" id="IPR051082">
    <property type="entry name" value="Pentapeptide-BTB/POZ_domain"/>
</dbReference>
<evidence type="ECO:0000313" key="4">
    <source>
        <dbReference type="Proteomes" id="UP000095143"/>
    </source>
</evidence>
<feature type="transmembrane region" description="Helical" evidence="2">
    <location>
        <begin position="45"/>
        <end position="67"/>
    </location>
</feature>
<keyword evidence="2" id="KW-0812">Transmembrane</keyword>
<evidence type="ECO:0000313" key="3">
    <source>
        <dbReference type="EMBL" id="OCX25488.1"/>
    </source>
</evidence>
<sequence>MLASILVFLVFSGIVIFITGHWEFVSSTIFPNETWGLYSRSFFEGILSNAHGTIIDLFVIGLVIYWFEQRRSQHEEVQKENRSRERDEERSRISRENDVKRNRENLSDLRFYRQPDAPYRALGAIRRLINLGETGLEISEIDLSEFEINKLSITDSDLHATIFKNSNISNVHLNDCRCEAAVFVGATLTSTSFTNTFLHRAKFQNSVVRGMDFRSCDITYANFDGADLRSANFSGVDCKGASFHGANLRSANFIDAINLPPEVEVAAKELNGPKIERHRTP</sequence>
<evidence type="ECO:0008006" key="5">
    <source>
        <dbReference type="Google" id="ProtNLM"/>
    </source>
</evidence>
<comment type="caution">
    <text evidence="3">The sequence shown here is derived from an EMBL/GenBank/DDBJ whole genome shotgun (WGS) entry which is preliminary data.</text>
</comment>
<evidence type="ECO:0000256" key="2">
    <source>
        <dbReference type="SAM" id="Phobius"/>
    </source>
</evidence>
<keyword evidence="2" id="KW-0472">Membrane</keyword>
<dbReference type="EMBL" id="MDEN01000049">
    <property type="protein sequence ID" value="OCX25488.1"/>
    <property type="molecule type" value="Genomic_DNA"/>
</dbReference>
<dbReference type="PANTHER" id="PTHR14136">
    <property type="entry name" value="BTB_POZ DOMAIN-CONTAINING PROTEIN KCTD9"/>
    <property type="match status" value="1"/>
</dbReference>
<name>A0A1C2EEI5_9PSED</name>
<protein>
    <recommendedName>
        <fullName evidence="5">Pentapeptide repeat-containing protein</fullName>
    </recommendedName>
</protein>
<dbReference type="SUPFAM" id="SSF141571">
    <property type="entry name" value="Pentapeptide repeat-like"/>
    <property type="match status" value="1"/>
</dbReference>
<dbReference type="Pfam" id="PF13599">
    <property type="entry name" value="Pentapeptide_4"/>
    <property type="match status" value="1"/>
</dbReference>
<reference evidence="3 4" key="1">
    <citation type="submission" date="2016-08" db="EMBL/GenBank/DDBJ databases">
        <title>Whole genome sequence of Pseudomonas graminis strain UASWS1507, a potential biological control agent for agriculture.</title>
        <authorList>
            <person name="Crovadore J."/>
            <person name="Calmin G."/>
            <person name="Chablais R."/>
            <person name="Cochard B."/>
            <person name="Lefort F."/>
        </authorList>
    </citation>
    <scope>NUCLEOTIDE SEQUENCE [LARGE SCALE GENOMIC DNA]</scope>
    <source>
        <strain evidence="3 4">UASWS1507</strain>
    </source>
</reference>
<gene>
    <name evidence="3" type="ORF">BBI10_02010</name>
</gene>
<organism evidence="3 4">
    <name type="scientific">Pseudomonas graminis</name>
    <dbReference type="NCBI Taxonomy" id="158627"/>
    <lineage>
        <taxon>Bacteria</taxon>
        <taxon>Pseudomonadati</taxon>
        <taxon>Pseudomonadota</taxon>
        <taxon>Gammaproteobacteria</taxon>
        <taxon>Pseudomonadales</taxon>
        <taxon>Pseudomonadaceae</taxon>
        <taxon>Pseudomonas</taxon>
    </lineage>
</organism>
<feature type="region of interest" description="Disordered" evidence="1">
    <location>
        <begin position="76"/>
        <end position="97"/>
    </location>
</feature>
<dbReference type="Proteomes" id="UP000095143">
    <property type="component" value="Unassembled WGS sequence"/>
</dbReference>
<proteinExistence type="predicted"/>
<keyword evidence="2" id="KW-1133">Transmembrane helix</keyword>
<dbReference type="InterPro" id="IPR001646">
    <property type="entry name" value="5peptide_repeat"/>
</dbReference>
<dbReference type="RefSeq" id="WP_065986348.1">
    <property type="nucleotide sequence ID" value="NZ_MDEN01000049.1"/>
</dbReference>
<dbReference type="AlphaFoldDB" id="A0A1C2EEI5"/>